<evidence type="ECO:0000313" key="1">
    <source>
        <dbReference type="EMBL" id="AER66624.1"/>
    </source>
</evidence>
<dbReference type="Proteomes" id="UP000005868">
    <property type="component" value="Chromosome"/>
</dbReference>
<dbReference type="AlphaFoldDB" id="G7V9S4"/>
<protein>
    <submittedName>
        <fullName evidence="1">Acetoacetate decarboxylase</fullName>
    </submittedName>
</protein>
<name>G7V9S4_THELD</name>
<evidence type="ECO:0000313" key="2">
    <source>
        <dbReference type="Proteomes" id="UP000005868"/>
    </source>
</evidence>
<dbReference type="HOGENOM" id="CLU_091354_0_0_0"/>
<dbReference type="InterPro" id="IPR023375">
    <property type="entry name" value="ADC_dom_sf"/>
</dbReference>
<organism evidence="1 2">
    <name type="scientific">Thermovirga lienii (strain ATCC BAA-1197 / DSM 17291 / Cas60314)</name>
    <dbReference type="NCBI Taxonomy" id="580340"/>
    <lineage>
        <taxon>Bacteria</taxon>
        <taxon>Thermotogati</taxon>
        <taxon>Synergistota</taxon>
        <taxon>Synergistia</taxon>
        <taxon>Synergistales</taxon>
        <taxon>Thermovirgaceae</taxon>
        <taxon>Thermovirga</taxon>
    </lineage>
</organism>
<dbReference type="InterPro" id="IPR010451">
    <property type="entry name" value="Acetoacetate_decarboxylase"/>
</dbReference>
<dbReference type="Gene3D" id="2.40.400.10">
    <property type="entry name" value="Acetoacetate decarboxylase-like"/>
    <property type="match status" value="1"/>
</dbReference>
<keyword evidence="2" id="KW-1185">Reference proteome</keyword>
<dbReference type="GO" id="GO:0016829">
    <property type="term" value="F:lyase activity"/>
    <property type="evidence" value="ECO:0007669"/>
    <property type="project" value="InterPro"/>
</dbReference>
<dbReference type="SUPFAM" id="SSF160104">
    <property type="entry name" value="Acetoacetate decarboxylase-like"/>
    <property type="match status" value="1"/>
</dbReference>
<accession>G7V9S4</accession>
<dbReference type="STRING" id="580340.Tlie_0891"/>
<dbReference type="KEGG" id="tli:Tlie_0891"/>
<gene>
    <name evidence="1" type="ordered locus">Tlie_0891</name>
</gene>
<dbReference type="Pfam" id="PF06314">
    <property type="entry name" value="ADC"/>
    <property type="match status" value="1"/>
</dbReference>
<reference evidence="1 2" key="2">
    <citation type="journal article" date="2012" name="Stand. Genomic Sci.">
        <title>Genome sequence of the moderately thermophilic, amino-acid-degrading and sulfur-reducing bacterium Thermovirga lienii type strain (Cas60314(T)).</title>
        <authorList>
            <person name="Goker M."/>
            <person name="Saunders E."/>
            <person name="Lapidus A."/>
            <person name="Nolan M."/>
            <person name="Lucas S."/>
            <person name="Hammon N."/>
            <person name="Deshpande S."/>
            <person name="Cheng J.F."/>
            <person name="Han C."/>
            <person name="Tapia R."/>
            <person name="Goodwin L.A."/>
            <person name="Pitluck S."/>
            <person name="Liolios K."/>
            <person name="Mavromatis K."/>
            <person name="Pagani I."/>
            <person name="Ivanova N."/>
            <person name="Mikhailova N."/>
            <person name="Pati A."/>
            <person name="Chen A."/>
            <person name="Palaniappan K."/>
            <person name="Land M."/>
            <person name="Chang Y.J."/>
            <person name="Jeffries C.D."/>
            <person name="Brambilla E.M."/>
            <person name="Rohde M."/>
            <person name="Spring S."/>
            <person name="Detter J.C."/>
            <person name="Woyke T."/>
            <person name="Bristow J."/>
            <person name="Eisen J.A."/>
            <person name="Markowitz V."/>
            <person name="Hugenholtz P."/>
            <person name="Kyrpides N.C."/>
            <person name="Klenk H.P."/>
        </authorList>
    </citation>
    <scope>NUCLEOTIDE SEQUENCE [LARGE SCALE GENOMIC DNA]</scope>
    <source>
        <strain evidence="2">ATCC BAA-1197 / DSM 17291 / Cas60314</strain>
    </source>
</reference>
<proteinExistence type="predicted"/>
<dbReference type="EMBL" id="CP003096">
    <property type="protein sequence ID" value="AER66624.1"/>
    <property type="molecule type" value="Genomic_DNA"/>
</dbReference>
<reference evidence="2" key="1">
    <citation type="submission" date="2011-10" db="EMBL/GenBank/DDBJ databases">
        <title>The complete genome of chromosome of Thermovirga lienii DSM 17291.</title>
        <authorList>
            <consortium name="US DOE Joint Genome Institute (JGI-PGF)"/>
            <person name="Lucas S."/>
            <person name="Copeland A."/>
            <person name="Lapidus A."/>
            <person name="Glavina del Rio T."/>
            <person name="Dalin E."/>
            <person name="Tice H."/>
            <person name="Bruce D."/>
            <person name="Goodwin L."/>
            <person name="Pitluck S."/>
            <person name="Peters L."/>
            <person name="Mikhailova N."/>
            <person name="Saunders E."/>
            <person name="Kyrpides N."/>
            <person name="Mavromatis K."/>
            <person name="Ivanova N."/>
            <person name="Last F.I."/>
            <person name="Brettin T."/>
            <person name="Detter J.C."/>
            <person name="Han C."/>
            <person name="Larimer F."/>
            <person name="Land M."/>
            <person name="Hauser L."/>
            <person name="Markowitz V."/>
            <person name="Cheng J.-F."/>
            <person name="Hugenholtz P."/>
            <person name="Woyke T."/>
            <person name="Wu D."/>
            <person name="Spring S."/>
            <person name="Schroeder M."/>
            <person name="Brambilla E.-M."/>
            <person name="Klenk H.-P."/>
            <person name="Eisen J.A."/>
        </authorList>
    </citation>
    <scope>NUCLEOTIDE SEQUENCE [LARGE SCALE GENOMIC DNA]</scope>
    <source>
        <strain evidence="2">ATCC BAA-1197 / DSM 17291 / Cas60314</strain>
    </source>
</reference>
<dbReference type="OrthoDB" id="1950454at2"/>
<dbReference type="eggNOG" id="COG4689">
    <property type="taxonomic scope" value="Bacteria"/>
</dbReference>
<sequence length="273" mass="31182">MLRDFKLKGFSYPLTPKGISSVIPSFPWHYGTEYLNILFRADPSVVREFLPEPLELGPDPGLCYAAFSKWWSVSEEAKDMPSINPERTQYREAAIWASCSFKGNPGQICLFVWVDNDFTMARGWFMGFPKKLGQVYITEYHDLNPAMPHKKEGTVFKGIASANGERLMEGTITLESRINPSDLPYVMTSPLYHIRHFPNITNPNEAPSVLELVKLKAENKRLGKDIWKGSGTLKFYESEIEEHFLLRPKEVLDAYMFSSGYTFPGGEVLYSWV</sequence>